<dbReference type="InterPro" id="IPR050300">
    <property type="entry name" value="GDXG_lipolytic_enzyme"/>
</dbReference>
<organism evidence="5 6">
    <name type="scientific">Gordonia malaquae NBRC 108250</name>
    <dbReference type="NCBI Taxonomy" id="1223542"/>
    <lineage>
        <taxon>Bacteria</taxon>
        <taxon>Bacillati</taxon>
        <taxon>Actinomycetota</taxon>
        <taxon>Actinomycetes</taxon>
        <taxon>Mycobacteriales</taxon>
        <taxon>Gordoniaceae</taxon>
        <taxon>Gordonia</taxon>
    </lineage>
</organism>
<dbReference type="eggNOG" id="COG0657">
    <property type="taxonomic scope" value="Bacteria"/>
</dbReference>
<evidence type="ECO:0000256" key="3">
    <source>
        <dbReference type="PROSITE-ProRule" id="PRU10038"/>
    </source>
</evidence>
<dbReference type="Pfam" id="PF07859">
    <property type="entry name" value="Abhydrolase_3"/>
    <property type="match status" value="1"/>
</dbReference>
<dbReference type="Gene3D" id="3.40.50.1820">
    <property type="entry name" value="alpha/beta hydrolase"/>
    <property type="match status" value="1"/>
</dbReference>
<evidence type="ECO:0000259" key="4">
    <source>
        <dbReference type="Pfam" id="PF07859"/>
    </source>
</evidence>
<accession>M3VBW1</accession>
<name>M3VBW1_GORML</name>
<dbReference type="FunFam" id="3.40.50.1820:FF:000089">
    <property type="entry name" value="Alpha/beta hydrolase"/>
    <property type="match status" value="1"/>
</dbReference>
<dbReference type="STRING" id="410332.SAMN04488550_3048"/>
<dbReference type="InterPro" id="IPR033140">
    <property type="entry name" value="Lipase_GDXG_put_SER_AS"/>
</dbReference>
<dbReference type="PANTHER" id="PTHR48081">
    <property type="entry name" value="AB HYDROLASE SUPERFAMILY PROTEIN C4A8.06C"/>
    <property type="match status" value="1"/>
</dbReference>
<evidence type="ECO:0000256" key="1">
    <source>
        <dbReference type="ARBA" id="ARBA00010515"/>
    </source>
</evidence>
<reference evidence="5 6" key="1">
    <citation type="submission" date="2013-02" db="EMBL/GenBank/DDBJ databases">
        <title>Whole genome shotgun sequence of Gordonia malaquae NBRC 108250.</title>
        <authorList>
            <person name="Yoshida I."/>
            <person name="Hosoyama A."/>
            <person name="Tsuchikane K."/>
            <person name="Ando Y."/>
            <person name="Baba S."/>
            <person name="Ohji S."/>
            <person name="Hamada M."/>
            <person name="Tamura T."/>
            <person name="Yamazoe A."/>
            <person name="Yamazaki S."/>
            <person name="Fujita N."/>
        </authorList>
    </citation>
    <scope>NUCLEOTIDE SEQUENCE [LARGE SCALE GENOMIC DNA]</scope>
    <source>
        <strain evidence="5 6">NBRC 108250</strain>
    </source>
</reference>
<keyword evidence="2" id="KW-0378">Hydrolase</keyword>
<sequence length="308" mass="32448">MPVDPKTQAFLTATENGRGLHEMPLDQARTAFDKLSIRSGIAPVEVADVVERTIPGPAGDIAVRVYTPEGEGPFPVVIFFPGGGFVVGNPSTVHGPVSVLCKQIGAVVVSVDYRKGPEDPFPAAVDDAIAVTRWVGDHAAELDGDASRIAVAGDSAGGNLATVVAIDARDNGGPALAAQVLIYPATDISKPYPSLRENGRGFFITVDVLRWFGEGYRADPLDWRASPMLVEDLSGLPPAFVVTAEFDPLRDQGEVYAHRLADAGVDVQARRYDGQIHGFVANLAAVTGLGATAINDIGEFLDGVFTDD</sequence>
<comment type="similarity">
    <text evidence="1">Belongs to the 'GDXG' lipolytic enzyme family.</text>
</comment>
<comment type="caution">
    <text evidence="5">The sequence shown here is derived from an EMBL/GenBank/DDBJ whole genome shotgun (WGS) entry which is preliminary data.</text>
</comment>
<dbReference type="Proteomes" id="UP000035009">
    <property type="component" value="Unassembled WGS sequence"/>
</dbReference>
<gene>
    <name evidence="5" type="ORF">GM1_024_00740</name>
</gene>
<keyword evidence="6" id="KW-1185">Reference proteome</keyword>
<dbReference type="InterPro" id="IPR029058">
    <property type="entry name" value="AB_hydrolase_fold"/>
</dbReference>
<dbReference type="SUPFAM" id="SSF53474">
    <property type="entry name" value="alpha/beta-Hydrolases"/>
    <property type="match status" value="1"/>
</dbReference>
<dbReference type="PROSITE" id="PS01174">
    <property type="entry name" value="LIPASE_GDXG_SER"/>
    <property type="match status" value="1"/>
</dbReference>
<dbReference type="GO" id="GO:0016787">
    <property type="term" value="F:hydrolase activity"/>
    <property type="evidence" value="ECO:0007669"/>
    <property type="project" value="UniProtKB-KW"/>
</dbReference>
<evidence type="ECO:0000313" key="6">
    <source>
        <dbReference type="Proteomes" id="UP000035009"/>
    </source>
</evidence>
<feature type="active site" evidence="3">
    <location>
        <position position="155"/>
    </location>
</feature>
<dbReference type="InterPro" id="IPR013094">
    <property type="entry name" value="AB_hydrolase_3"/>
</dbReference>
<feature type="domain" description="Alpha/beta hydrolase fold-3" evidence="4">
    <location>
        <begin position="77"/>
        <end position="280"/>
    </location>
</feature>
<proteinExistence type="inferred from homology"/>
<dbReference type="AlphaFoldDB" id="M3VBW1"/>
<dbReference type="PANTHER" id="PTHR48081:SF8">
    <property type="entry name" value="ALPHA_BETA HYDROLASE FOLD-3 DOMAIN-CONTAINING PROTEIN-RELATED"/>
    <property type="match status" value="1"/>
</dbReference>
<protein>
    <submittedName>
        <fullName evidence="5">Putative esterase</fullName>
    </submittedName>
</protein>
<evidence type="ECO:0000313" key="5">
    <source>
        <dbReference type="EMBL" id="GAC80953.1"/>
    </source>
</evidence>
<evidence type="ECO:0000256" key="2">
    <source>
        <dbReference type="ARBA" id="ARBA00022801"/>
    </source>
</evidence>
<dbReference type="RefSeq" id="WP_008380323.1">
    <property type="nucleotide sequence ID" value="NZ_BAOP01000024.1"/>
</dbReference>
<dbReference type="EMBL" id="BAOP01000024">
    <property type="protein sequence ID" value="GAC80953.1"/>
    <property type="molecule type" value="Genomic_DNA"/>
</dbReference>